<feature type="region of interest" description="Disordered" evidence="1">
    <location>
        <begin position="1"/>
        <end position="143"/>
    </location>
</feature>
<feature type="compositionally biased region" description="Low complexity" evidence="1">
    <location>
        <begin position="55"/>
        <end position="128"/>
    </location>
</feature>
<reference evidence="2 3" key="1">
    <citation type="journal article" date="2020" name="ISME J.">
        <title>Uncovering the hidden diversity of litter-decomposition mechanisms in mushroom-forming fungi.</title>
        <authorList>
            <person name="Floudas D."/>
            <person name="Bentzer J."/>
            <person name="Ahren D."/>
            <person name="Johansson T."/>
            <person name="Persson P."/>
            <person name="Tunlid A."/>
        </authorList>
    </citation>
    <scope>NUCLEOTIDE SEQUENCE [LARGE SCALE GENOMIC DNA]</scope>
    <source>
        <strain evidence="2 3">CBS 146.42</strain>
    </source>
</reference>
<feature type="compositionally biased region" description="Polar residues" evidence="1">
    <location>
        <begin position="19"/>
        <end position="29"/>
    </location>
</feature>
<name>A0A8H5FU30_9AGAR</name>
<proteinExistence type="predicted"/>
<evidence type="ECO:0000313" key="3">
    <source>
        <dbReference type="Proteomes" id="UP000559027"/>
    </source>
</evidence>
<dbReference type="AlphaFoldDB" id="A0A8H5FU30"/>
<organism evidence="2 3">
    <name type="scientific">Leucocoprinus leucothites</name>
    <dbReference type="NCBI Taxonomy" id="201217"/>
    <lineage>
        <taxon>Eukaryota</taxon>
        <taxon>Fungi</taxon>
        <taxon>Dikarya</taxon>
        <taxon>Basidiomycota</taxon>
        <taxon>Agaricomycotina</taxon>
        <taxon>Agaricomycetes</taxon>
        <taxon>Agaricomycetidae</taxon>
        <taxon>Agaricales</taxon>
        <taxon>Agaricineae</taxon>
        <taxon>Agaricaceae</taxon>
        <taxon>Leucocoprinus</taxon>
    </lineage>
</organism>
<feature type="compositionally biased region" description="Polar residues" evidence="1">
    <location>
        <begin position="36"/>
        <end position="48"/>
    </location>
</feature>
<evidence type="ECO:0000256" key="1">
    <source>
        <dbReference type="SAM" id="MobiDB-lite"/>
    </source>
</evidence>
<sequence>MSRNPRPPPSAAPSNPPSLATSSQQNASQDRGRPSSRGSIQGASSQPASRPARLTSKAGSTTSTTGSSQSGAHTRARSGSRTSASAASSRPGSRVRSGSVPPASTTSSQPGSRQRSSSRPASSAASSRPDVRLHFQPDSRSPMLDNLSKWEVAKLLPEGWLYVCLNVPPKNTLSGQQLVAVHFWVKAESKDKGASTWKIESRNLEGVASTLKLTLTRMTDRNLDATLDISSRGSKIAFLVISRRDSDDPVKLQDRNTVIDKALRAALAATIKGGSRDGDDERQFVRNALLVLAGDKIITTPNIAGNPNLEPLYEEVDALIEDVRMNGNQIRLAYNSW</sequence>
<evidence type="ECO:0000313" key="2">
    <source>
        <dbReference type="EMBL" id="KAF5349181.1"/>
    </source>
</evidence>
<dbReference type="Proteomes" id="UP000559027">
    <property type="component" value="Unassembled WGS sequence"/>
</dbReference>
<keyword evidence="3" id="KW-1185">Reference proteome</keyword>
<accession>A0A8H5FU30</accession>
<protein>
    <submittedName>
        <fullName evidence="2">Uncharacterized protein</fullName>
    </submittedName>
</protein>
<dbReference type="EMBL" id="JAACJO010000017">
    <property type="protein sequence ID" value="KAF5349181.1"/>
    <property type="molecule type" value="Genomic_DNA"/>
</dbReference>
<feature type="compositionally biased region" description="Pro residues" evidence="1">
    <location>
        <begin position="1"/>
        <end position="16"/>
    </location>
</feature>
<gene>
    <name evidence="2" type="ORF">D9756_009339</name>
</gene>
<comment type="caution">
    <text evidence="2">The sequence shown here is derived from an EMBL/GenBank/DDBJ whole genome shotgun (WGS) entry which is preliminary data.</text>
</comment>